<dbReference type="InterPro" id="IPR008984">
    <property type="entry name" value="SMAD_FHA_dom_sf"/>
</dbReference>
<feature type="coiled-coil region" evidence="6">
    <location>
        <begin position="749"/>
        <end position="892"/>
    </location>
</feature>
<dbReference type="SUPFAM" id="SSF50729">
    <property type="entry name" value="PH domain-like"/>
    <property type="match status" value="1"/>
</dbReference>
<dbReference type="SUPFAM" id="SSF49879">
    <property type="entry name" value="SMAD/FHA domain"/>
    <property type="match status" value="1"/>
</dbReference>
<dbReference type="FunFam" id="2.30.29.30:FF:000006">
    <property type="entry name" value="Pleckstrin homology like domain family B member 1"/>
    <property type="match status" value="1"/>
</dbReference>
<dbReference type="PANTHER" id="PTHR12156:SF5">
    <property type="entry name" value="FI18040P1"/>
    <property type="match status" value="1"/>
</dbReference>
<dbReference type="FunFam" id="2.60.200.20:FF:000004">
    <property type="entry name" value="pleckstrin homology-like domain family B member 1 isoform X1"/>
    <property type="match status" value="1"/>
</dbReference>
<name>A0AAV6VQK8_9ARAC</name>
<evidence type="ECO:0000313" key="10">
    <source>
        <dbReference type="Proteomes" id="UP000827092"/>
    </source>
</evidence>
<feature type="coiled-coil region" evidence="6">
    <location>
        <begin position="661"/>
        <end position="720"/>
    </location>
</feature>
<keyword evidence="3 6" id="KW-0175">Coiled coil</keyword>
<keyword evidence="10" id="KW-1185">Reference proteome</keyword>
<dbReference type="CDD" id="cd22713">
    <property type="entry name" value="FHA_PHLB1"/>
    <property type="match status" value="1"/>
</dbReference>
<evidence type="ECO:0000256" key="5">
    <source>
        <dbReference type="ARBA" id="ARBA00077655"/>
    </source>
</evidence>
<sequence>MASLGVWKVSNPFPSGLRNPGLQNGGFLDVSPALKDGLAISESGRSLRVQTEGPHLVSLGGGRLSTAITIHPLPEGRVYVGNENAAPSKDIVINAPGIERDHCFIDNNNGLVTIYPQSGDVSIDGVLILEPTCLSQGCMLCLGRSNYFRFNNPIEAQLMKKASPAPRKVHVSSGFVPVQPLPSPHLPLNAAQPHPSHYLDGMDLVEKISKFEFMSHSQPPPVTSQDTPKYLVKEGLRILHSAPPVMRVHKGYSSTENVLMNNSSGSSASRLYSPLGAKPGFFTPPPYPQRSTPKVQMSPRTKRLYSKTPDPVGNRTSPNPGWSGQCTPTSPSLCRSHHVSEEDLKACEFELHEQHRKAVQERLRDQEQEKQERLRLEEILHLCAEYEEQAQKERSSKTKNVLDVKDPASSSSSGEFSAVSSESSLPASTHSSNNSQDLSSKSESLIEGYSSEEARYPSAATKYTTMPSVRTVQSQVTPSIKSGNVSYPSPSGYHTIPNRIKTNGSLPRDKGRSPTNEAQTYVQQSSLDSCGAALNGATMFVNHKALNSASSEDELCAILGNNMAAKASSEQGPSSPVMGTTFLTYPHSPRTRIKTVAGHHDKASEFYENKHALTELEIKKNNMTLTLPEPIVPPDTVETRTDCYGNTQYMNANYRSPNQVNIDIQEEMNKLQREKQACLAAVTAIKHNVSELDCQKNELLNELQLEHALMSGELKDKEQLQIFEGNKLAELHSKRLAIDQKSEITLQELDTAKLKVQQQENLVEDLQNQLCKMQIEPLHKSDLNVELDQLKAQSELLEIERKAFEDLEFQQLEFQAHQEEEKEMLNQEIECFEETIAQRQIQLNELSQQKQSIASQMENEKLKCDNQLKIYTEQLRQEISNLEIINSKLKALTSVKPGGTPCSSPESSPRTSESDIEVHRNGMWNAAPHLSLDDNTAQMRQHRSDNCNSFHSYESESSSLTSSDTGLENGRRVEDKTRSAADRVLEANKVHQKERAIQSAFQDQAPLVNHHQNGNFEVKLRDKPRSQRPLTRYLPVRNAEFDLRQHIETAGHQIELCSHLIHLTSTSCHGYLHKLGGAWRTWRKRWFVFDRIQKALLYYGDKGETKLKGGLNFQAIEEVYVDHLHSVKSPNPQSTFCVKTYDRVYYLMAPTPEAMRIWVDVIFTGAEGYQDFLGEIE</sequence>
<dbReference type="InterPro" id="IPR011993">
    <property type="entry name" value="PH-like_dom_sf"/>
</dbReference>
<dbReference type="InterPro" id="IPR000253">
    <property type="entry name" value="FHA_dom"/>
</dbReference>
<feature type="region of interest" description="Disordered" evidence="7">
    <location>
        <begin position="894"/>
        <end position="915"/>
    </location>
</feature>
<feature type="compositionally biased region" description="Polar residues" evidence="7">
    <location>
        <begin position="289"/>
        <end position="299"/>
    </location>
</feature>
<feature type="region of interest" description="Disordered" evidence="7">
    <location>
        <begin position="469"/>
        <end position="517"/>
    </location>
</feature>
<dbReference type="AlphaFoldDB" id="A0AAV6VQK8"/>
<evidence type="ECO:0000313" key="9">
    <source>
        <dbReference type="EMBL" id="KAG8197786.1"/>
    </source>
</evidence>
<dbReference type="InterPro" id="IPR052212">
    <property type="entry name" value="PH-like_domain"/>
</dbReference>
<dbReference type="Proteomes" id="UP000827092">
    <property type="component" value="Unassembled WGS sequence"/>
</dbReference>
<evidence type="ECO:0000259" key="8">
    <source>
        <dbReference type="PROSITE" id="PS50003"/>
    </source>
</evidence>
<comment type="caution">
    <text evidence="9">The sequence shown here is derived from an EMBL/GenBank/DDBJ whole genome shotgun (WGS) entry which is preliminary data.</text>
</comment>
<dbReference type="Gene3D" id="2.30.29.30">
    <property type="entry name" value="Pleckstrin-homology domain (PH domain)/Phosphotyrosine-binding domain (PTB)"/>
    <property type="match status" value="1"/>
</dbReference>
<dbReference type="Pfam" id="PF00169">
    <property type="entry name" value="PH"/>
    <property type="match status" value="1"/>
</dbReference>
<feature type="compositionally biased region" description="Low complexity" evidence="7">
    <location>
        <begin position="900"/>
        <end position="911"/>
    </location>
</feature>
<feature type="region of interest" description="Disordered" evidence="7">
    <location>
        <begin position="938"/>
        <end position="977"/>
    </location>
</feature>
<feature type="region of interest" description="Disordered" evidence="7">
    <location>
        <begin position="390"/>
        <end position="453"/>
    </location>
</feature>
<evidence type="ECO:0000256" key="1">
    <source>
        <dbReference type="ARBA" id="ARBA00022481"/>
    </source>
</evidence>
<feature type="compositionally biased region" description="Polar residues" evidence="7">
    <location>
        <begin position="314"/>
        <end position="331"/>
    </location>
</feature>
<keyword evidence="2" id="KW-0597">Phosphoprotein</keyword>
<dbReference type="PROSITE" id="PS50003">
    <property type="entry name" value="PH_DOMAIN"/>
    <property type="match status" value="1"/>
</dbReference>
<feature type="region of interest" description="Disordered" evidence="7">
    <location>
        <begin position="282"/>
        <end position="331"/>
    </location>
</feature>
<organism evidence="9 10">
    <name type="scientific">Oedothorax gibbosus</name>
    <dbReference type="NCBI Taxonomy" id="931172"/>
    <lineage>
        <taxon>Eukaryota</taxon>
        <taxon>Metazoa</taxon>
        <taxon>Ecdysozoa</taxon>
        <taxon>Arthropoda</taxon>
        <taxon>Chelicerata</taxon>
        <taxon>Arachnida</taxon>
        <taxon>Araneae</taxon>
        <taxon>Araneomorphae</taxon>
        <taxon>Entelegynae</taxon>
        <taxon>Araneoidea</taxon>
        <taxon>Linyphiidae</taxon>
        <taxon>Erigoninae</taxon>
        <taxon>Oedothorax</taxon>
    </lineage>
</organism>
<dbReference type="InterPro" id="IPR001849">
    <property type="entry name" value="PH_domain"/>
</dbReference>
<feature type="compositionally biased region" description="Polar residues" evidence="7">
    <location>
        <begin position="469"/>
        <end position="489"/>
    </location>
</feature>
<feature type="compositionally biased region" description="Low complexity" evidence="7">
    <location>
        <begin position="949"/>
        <end position="963"/>
    </location>
</feature>
<protein>
    <recommendedName>
        <fullName evidence="4">Pleckstrin homology-like domain family B member 1</fullName>
    </recommendedName>
    <alternativeName>
        <fullName evidence="5">Protein LL5-alpha</fullName>
    </alternativeName>
</protein>
<feature type="compositionally biased region" description="Basic and acidic residues" evidence="7">
    <location>
        <begin position="390"/>
        <end position="406"/>
    </location>
</feature>
<keyword evidence="1" id="KW-0488">Methylation</keyword>
<proteinExistence type="predicted"/>
<dbReference type="PANTHER" id="PTHR12156">
    <property type="entry name" value="PLECKSTRIN HOMOLOGY-LIKE DOMAIN, FAMILY B, MEMBER 3"/>
    <property type="match status" value="1"/>
</dbReference>
<evidence type="ECO:0000256" key="6">
    <source>
        <dbReference type="SAM" id="Coils"/>
    </source>
</evidence>
<evidence type="ECO:0000256" key="7">
    <source>
        <dbReference type="SAM" id="MobiDB-lite"/>
    </source>
</evidence>
<evidence type="ECO:0000256" key="2">
    <source>
        <dbReference type="ARBA" id="ARBA00022553"/>
    </source>
</evidence>
<evidence type="ECO:0000256" key="3">
    <source>
        <dbReference type="ARBA" id="ARBA00023054"/>
    </source>
</evidence>
<dbReference type="SMART" id="SM00233">
    <property type="entry name" value="PH"/>
    <property type="match status" value="1"/>
</dbReference>
<accession>A0AAV6VQK8</accession>
<dbReference type="Gene3D" id="2.60.200.20">
    <property type="match status" value="1"/>
</dbReference>
<dbReference type="Pfam" id="PF00498">
    <property type="entry name" value="FHA"/>
    <property type="match status" value="1"/>
</dbReference>
<feature type="domain" description="PH" evidence="8">
    <location>
        <begin position="1065"/>
        <end position="1167"/>
    </location>
</feature>
<reference evidence="9 10" key="1">
    <citation type="journal article" date="2022" name="Nat. Ecol. Evol.">
        <title>A masculinizing supergene underlies an exaggerated male reproductive morph in a spider.</title>
        <authorList>
            <person name="Hendrickx F."/>
            <person name="De Corte Z."/>
            <person name="Sonet G."/>
            <person name="Van Belleghem S.M."/>
            <person name="Kostlbacher S."/>
            <person name="Vangestel C."/>
        </authorList>
    </citation>
    <scope>NUCLEOTIDE SEQUENCE [LARGE SCALE GENOMIC DNA]</scope>
    <source>
        <strain evidence="9">W744_W776</strain>
    </source>
</reference>
<feature type="compositionally biased region" description="Low complexity" evidence="7">
    <location>
        <begin position="408"/>
        <end position="443"/>
    </location>
</feature>
<gene>
    <name evidence="9" type="ORF">JTE90_006487</name>
</gene>
<evidence type="ECO:0000256" key="4">
    <source>
        <dbReference type="ARBA" id="ARBA00069090"/>
    </source>
</evidence>
<dbReference type="EMBL" id="JAFNEN010000050">
    <property type="protein sequence ID" value="KAG8197786.1"/>
    <property type="molecule type" value="Genomic_DNA"/>
</dbReference>